<sequence length="289" mass="31542">MKKLSISEVLASYKHFGSSYNQCVRYVRIFKYSSSKNIIVMARLKGIIKLEGTLDNLTFYKGKEGYLVKTKSGVSKERIQNDPAFERTRENGSEFGRSASSGKLLRTSARNLMIKAKDNRVSSRVTQVMTKIKNFDTSSIRGERNVATGLATPEGKAALKGFDFNNRAVLSAVLFAPFSVDGSTGEISIPNLTPTNDIAYPSGATHVSFTSAFLKVDFDTTENAIEYSPTVNIPIDSTSASQTLTPAGVPTGTGNDVFLLLVEFFQEINGVQYPLKNGAYNVLNIVEVA</sequence>
<name>A0ABP7H945_9FLAO</name>
<evidence type="ECO:0000313" key="1">
    <source>
        <dbReference type="EMBL" id="GAA3787601.1"/>
    </source>
</evidence>
<proteinExistence type="predicted"/>
<gene>
    <name evidence="1" type="ORF">GCM10022271_20140</name>
</gene>
<accession>A0ABP7H945</accession>
<dbReference type="Proteomes" id="UP001501456">
    <property type="component" value="Unassembled WGS sequence"/>
</dbReference>
<reference evidence="2" key="1">
    <citation type="journal article" date="2019" name="Int. J. Syst. Evol. Microbiol.">
        <title>The Global Catalogue of Microorganisms (GCM) 10K type strain sequencing project: providing services to taxonomists for standard genome sequencing and annotation.</title>
        <authorList>
            <consortium name="The Broad Institute Genomics Platform"/>
            <consortium name="The Broad Institute Genome Sequencing Center for Infectious Disease"/>
            <person name="Wu L."/>
            <person name="Ma J."/>
        </authorList>
    </citation>
    <scope>NUCLEOTIDE SEQUENCE [LARGE SCALE GENOMIC DNA]</scope>
    <source>
        <strain evidence="2">JCM 17525</strain>
    </source>
</reference>
<dbReference type="EMBL" id="BAABBI010000002">
    <property type="protein sequence ID" value="GAA3787601.1"/>
    <property type="molecule type" value="Genomic_DNA"/>
</dbReference>
<organism evidence="1 2">
    <name type="scientific">Corallibacter vietnamensis</name>
    <dbReference type="NCBI Taxonomy" id="904130"/>
    <lineage>
        <taxon>Bacteria</taxon>
        <taxon>Pseudomonadati</taxon>
        <taxon>Bacteroidota</taxon>
        <taxon>Flavobacteriia</taxon>
        <taxon>Flavobacteriales</taxon>
        <taxon>Flavobacteriaceae</taxon>
        <taxon>Corallibacter</taxon>
    </lineage>
</organism>
<protein>
    <submittedName>
        <fullName evidence="1">Uncharacterized protein</fullName>
    </submittedName>
</protein>
<keyword evidence="2" id="KW-1185">Reference proteome</keyword>
<evidence type="ECO:0000313" key="2">
    <source>
        <dbReference type="Proteomes" id="UP001501456"/>
    </source>
</evidence>
<comment type="caution">
    <text evidence="1">The sequence shown here is derived from an EMBL/GenBank/DDBJ whole genome shotgun (WGS) entry which is preliminary data.</text>
</comment>